<evidence type="ECO:0000313" key="3">
    <source>
        <dbReference type="Proteomes" id="UP000614239"/>
    </source>
</evidence>
<keyword evidence="3" id="KW-1185">Reference proteome</keyword>
<dbReference type="EMBL" id="BMNJ01000001">
    <property type="protein sequence ID" value="GGO95265.1"/>
    <property type="molecule type" value="Genomic_DNA"/>
</dbReference>
<sequence length="109" mass="12222">MAKFVLEELGMGVQKGAPFNQLWHVVQECLGVLSKNVDTDLAGYKEIRQIHQSSWDIARNVSALRNLQGTGHGRTLPTGVSKELTWLVVREACSVAEYMLRLLDKEQGR</sequence>
<dbReference type="AlphaFoldDB" id="A0A8H9LHV6"/>
<proteinExistence type="predicted"/>
<accession>A0A8H9LHV6</accession>
<dbReference type="InterPro" id="IPR026001">
    <property type="entry name" value="Abi-like_C"/>
</dbReference>
<reference evidence="2" key="1">
    <citation type="journal article" date="2014" name="Int. J. Syst. Evol. Microbiol.">
        <title>Complete genome sequence of Corynebacterium casei LMG S-19264T (=DSM 44701T), isolated from a smear-ripened cheese.</title>
        <authorList>
            <consortium name="US DOE Joint Genome Institute (JGI-PGF)"/>
            <person name="Walter F."/>
            <person name="Albersmeier A."/>
            <person name="Kalinowski J."/>
            <person name="Ruckert C."/>
        </authorList>
    </citation>
    <scope>NUCLEOTIDE SEQUENCE</scope>
    <source>
        <strain evidence="2">CGMCC 4.7372</strain>
    </source>
</reference>
<reference evidence="2" key="2">
    <citation type="submission" date="2020-09" db="EMBL/GenBank/DDBJ databases">
        <authorList>
            <person name="Sun Q."/>
            <person name="Zhou Y."/>
        </authorList>
    </citation>
    <scope>NUCLEOTIDE SEQUENCE</scope>
    <source>
        <strain evidence="2">CGMCC 4.7372</strain>
    </source>
</reference>
<comment type="caution">
    <text evidence="2">The sequence shown here is derived from an EMBL/GenBank/DDBJ whole genome shotgun (WGS) entry which is preliminary data.</text>
</comment>
<dbReference type="Pfam" id="PF14355">
    <property type="entry name" value="Abi_C"/>
    <property type="match status" value="1"/>
</dbReference>
<name>A0A8H9LHV6_9ACTO</name>
<organism evidence="2 3">
    <name type="scientific">Actinomyces gaoshouyii</name>
    <dbReference type="NCBI Taxonomy" id="1960083"/>
    <lineage>
        <taxon>Bacteria</taxon>
        <taxon>Bacillati</taxon>
        <taxon>Actinomycetota</taxon>
        <taxon>Actinomycetes</taxon>
        <taxon>Actinomycetales</taxon>
        <taxon>Actinomycetaceae</taxon>
        <taxon>Actinomyces</taxon>
    </lineage>
</organism>
<feature type="domain" description="Abortive infection protein-like C-terminal" evidence="1">
    <location>
        <begin position="21"/>
        <end position="100"/>
    </location>
</feature>
<gene>
    <name evidence="2" type="ORF">GCM10011612_02700</name>
</gene>
<evidence type="ECO:0000259" key="1">
    <source>
        <dbReference type="Pfam" id="PF14355"/>
    </source>
</evidence>
<evidence type="ECO:0000313" key="2">
    <source>
        <dbReference type="EMBL" id="GGO95265.1"/>
    </source>
</evidence>
<protein>
    <recommendedName>
        <fullName evidence="1">Abortive infection protein-like C-terminal domain-containing protein</fullName>
    </recommendedName>
</protein>
<dbReference type="Proteomes" id="UP000614239">
    <property type="component" value="Unassembled WGS sequence"/>
</dbReference>